<dbReference type="NCBIfam" id="NF009391">
    <property type="entry name" value="PRK12750.1"/>
    <property type="match status" value="1"/>
</dbReference>
<comment type="similarity">
    <text evidence="2">Belongs to the CpxP/Spy family.</text>
</comment>
<evidence type="ECO:0000256" key="5">
    <source>
        <dbReference type="SAM" id="MobiDB-lite"/>
    </source>
</evidence>
<name>A0ABM8ZE03_9VIBR</name>
<dbReference type="PANTHER" id="PTHR38102">
    <property type="entry name" value="PERIPLASMIC CHAPERONE SPY"/>
    <property type="match status" value="1"/>
</dbReference>
<evidence type="ECO:0000313" key="8">
    <source>
        <dbReference type="Proteomes" id="UP000838160"/>
    </source>
</evidence>
<reference evidence="7" key="1">
    <citation type="submission" date="2021-12" db="EMBL/GenBank/DDBJ databases">
        <authorList>
            <person name="Rodrigo-Torres L."/>
            <person name="Arahal R. D."/>
            <person name="Lucena T."/>
        </authorList>
    </citation>
    <scope>NUCLEOTIDE SEQUENCE</scope>
    <source>
        <strain evidence="7">CECT 8226</strain>
    </source>
</reference>
<dbReference type="PANTHER" id="PTHR38102:SF1">
    <property type="entry name" value="PERIPLASMIC CHAPERONE SPY"/>
    <property type="match status" value="1"/>
</dbReference>
<dbReference type="Pfam" id="PF07813">
    <property type="entry name" value="LTXXQ"/>
    <property type="match status" value="1"/>
</dbReference>
<dbReference type="InterPro" id="IPR012899">
    <property type="entry name" value="LTXXQ"/>
</dbReference>
<accession>A0ABM8ZE03</accession>
<evidence type="ECO:0000313" key="7">
    <source>
        <dbReference type="EMBL" id="CAH0524425.1"/>
    </source>
</evidence>
<evidence type="ECO:0000256" key="3">
    <source>
        <dbReference type="ARBA" id="ARBA00022729"/>
    </source>
</evidence>
<feature type="signal peptide" evidence="6">
    <location>
        <begin position="1"/>
        <end position="25"/>
    </location>
</feature>
<sequence length="175" mass="19443">MKFAKKLVIAATVLPLAFGSVTAMAKGGPGGQKGGMGKGEQCMDVSKGMFRQLDLTDEQQEQLKELRNASREARRAERSGDVEVKKAEMMARHSQMQSVLLADTFDAQAAQSLATEMVEKQAQRRVGKMEQQHKMLSVLTAEQKTKLQELQQQRLEKCMEKMGKRAERIAAKSAE</sequence>
<feature type="region of interest" description="Disordered" evidence="5">
    <location>
        <begin position="63"/>
        <end position="83"/>
    </location>
</feature>
<dbReference type="CDD" id="cd09916">
    <property type="entry name" value="CpxP_like"/>
    <property type="match status" value="1"/>
</dbReference>
<organism evidence="7 8">
    <name type="scientific">Vibrio hippocampi</name>
    <dbReference type="NCBI Taxonomy" id="654686"/>
    <lineage>
        <taxon>Bacteria</taxon>
        <taxon>Pseudomonadati</taxon>
        <taxon>Pseudomonadota</taxon>
        <taxon>Gammaproteobacteria</taxon>
        <taxon>Vibrionales</taxon>
        <taxon>Vibrionaceae</taxon>
        <taxon>Vibrio</taxon>
    </lineage>
</organism>
<protein>
    <recommendedName>
        <fullName evidence="9">Stress adaptor protein CpxP</fullName>
    </recommendedName>
</protein>
<proteinExistence type="inferred from homology"/>
<dbReference type="RefSeq" id="WP_237483344.1">
    <property type="nucleotide sequence ID" value="NZ_CAKLCM010000001.1"/>
</dbReference>
<evidence type="ECO:0000256" key="4">
    <source>
        <dbReference type="ARBA" id="ARBA00022764"/>
    </source>
</evidence>
<evidence type="ECO:0000256" key="2">
    <source>
        <dbReference type="ARBA" id="ARBA00008441"/>
    </source>
</evidence>
<keyword evidence="4" id="KW-0574">Periplasm</keyword>
<comment type="subcellular location">
    <subcellularLocation>
        <location evidence="1">Periplasm</location>
    </subcellularLocation>
</comment>
<dbReference type="EMBL" id="CAKLCM010000001">
    <property type="protein sequence ID" value="CAH0524425.1"/>
    <property type="molecule type" value="Genomic_DNA"/>
</dbReference>
<dbReference type="InterPro" id="IPR052211">
    <property type="entry name" value="Cpx_auxiliary_protein"/>
</dbReference>
<dbReference type="Proteomes" id="UP000838160">
    <property type="component" value="Unassembled WGS sequence"/>
</dbReference>
<evidence type="ECO:0000256" key="6">
    <source>
        <dbReference type="SAM" id="SignalP"/>
    </source>
</evidence>
<gene>
    <name evidence="7" type="ORF">VHP8226_00252</name>
</gene>
<keyword evidence="3 6" id="KW-0732">Signal</keyword>
<dbReference type="Gene3D" id="1.20.120.1490">
    <property type="match status" value="1"/>
</dbReference>
<evidence type="ECO:0000256" key="1">
    <source>
        <dbReference type="ARBA" id="ARBA00004418"/>
    </source>
</evidence>
<keyword evidence="8" id="KW-1185">Reference proteome</keyword>
<feature type="chain" id="PRO_5046214721" description="Stress adaptor protein CpxP" evidence="6">
    <location>
        <begin position="26"/>
        <end position="175"/>
    </location>
</feature>
<comment type="caution">
    <text evidence="7">The sequence shown here is derived from an EMBL/GenBank/DDBJ whole genome shotgun (WGS) entry which is preliminary data.</text>
</comment>
<evidence type="ECO:0008006" key="9">
    <source>
        <dbReference type="Google" id="ProtNLM"/>
    </source>
</evidence>